<dbReference type="AlphaFoldDB" id="A0A220VD63"/>
<name>A0A220VD63_9GAMM</name>
<dbReference type="SMART" id="SM00487">
    <property type="entry name" value="DEXDc"/>
    <property type="match status" value="1"/>
</dbReference>
<evidence type="ECO:0000256" key="4">
    <source>
        <dbReference type="ARBA" id="ARBA00022840"/>
    </source>
</evidence>
<dbReference type="SUPFAM" id="SSF52540">
    <property type="entry name" value="P-loop containing nucleoside triphosphate hydrolases"/>
    <property type="match status" value="1"/>
</dbReference>
<dbReference type="InterPro" id="IPR011545">
    <property type="entry name" value="DEAD/DEAH_box_helicase_dom"/>
</dbReference>
<keyword evidence="2" id="KW-0378">Hydrolase</keyword>
<evidence type="ECO:0000313" key="7">
    <source>
        <dbReference type="Proteomes" id="UP000242175"/>
    </source>
</evidence>
<dbReference type="GO" id="GO:0005524">
    <property type="term" value="F:ATP binding"/>
    <property type="evidence" value="ECO:0007669"/>
    <property type="project" value="UniProtKB-KW"/>
</dbReference>
<dbReference type="GO" id="GO:0005829">
    <property type="term" value="C:cytosol"/>
    <property type="evidence" value="ECO:0007669"/>
    <property type="project" value="TreeGrafter"/>
</dbReference>
<evidence type="ECO:0000256" key="3">
    <source>
        <dbReference type="ARBA" id="ARBA00022806"/>
    </source>
</evidence>
<dbReference type="PANTHER" id="PTHR47959">
    <property type="entry name" value="ATP-DEPENDENT RNA HELICASE RHLE-RELATED"/>
    <property type="match status" value="1"/>
</dbReference>
<evidence type="ECO:0000313" key="6">
    <source>
        <dbReference type="EMBL" id="ASK78348.1"/>
    </source>
</evidence>
<dbReference type="PROSITE" id="PS00039">
    <property type="entry name" value="DEAD_ATP_HELICASE"/>
    <property type="match status" value="1"/>
</dbReference>
<keyword evidence="4" id="KW-0067">ATP-binding</keyword>
<keyword evidence="3" id="KW-0347">Helicase</keyword>
<dbReference type="InterPro" id="IPR044742">
    <property type="entry name" value="DEAD/DEAH_RhlB"/>
</dbReference>
<dbReference type="Pfam" id="PF00270">
    <property type="entry name" value="DEAD"/>
    <property type="match status" value="1"/>
</dbReference>
<sequence>MSNKFEELGLDSIITSQLDYNLPTDIQSKFIPEALNGRDVLASSPTGTGKTLAYILPVLQNLIDFPRKRKEAPKVLILCPTRELANQVHDILNIFLSKLNLKSINITGGVTYDTHANSLKEEIDIIVATPGRLKEYIDSNYIDCYSIELLVLDEADRMLHMGFKQIVLSICKKFDQRKQTLLLSATIESDEVIKFGDLILNNPIMIEGNPSRKERKKINQWYYRADTYEHKLKLLLNILNNDDTKKV</sequence>
<keyword evidence="1" id="KW-0547">Nucleotide-binding</keyword>
<dbReference type="Proteomes" id="UP000242175">
    <property type="component" value="Chromosome large"/>
</dbReference>
<accession>A0A220VD63</accession>
<dbReference type="CDD" id="cd00268">
    <property type="entry name" value="DEADc"/>
    <property type="match status" value="1"/>
</dbReference>
<dbReference type="EMBL" id="CP022355">
    <property type="protein sequence ID" value="ASK78348.1"/>
    <property type="molecule type" value="Genomic_DNA"/>
</dbReference>
<dbReference type="OrthoDB" id="9805696at2"/>
<dbReference type="PROSITE" id="PS51192">
    <property type="entry name" value="HELICASE_ATP_BIND_1"/>
    <property type="match status" value="1"/>
</dbReference>
<dbReference type="KEGG" id="pmai:CF386_04660"/>
<dbReference type="InterPro" id="IPR014001">
    <property type="entry name" value="Helicase_ATP-bd"/>
</dbReference>
<organism evidence="6 7">
    <name type="scientific">Paraphotobacterium marinum</name>
    <dbReference type="NCBI Taxonomy" id="1755811"/>
    <lineage>
        <taxon>Bacteria</taxon>
        <taxon>Pseudomonadati</taxon>
        <taxon>Pseudomonadota</taxon>
        <taxon>Gammaproteobacteria</taxon>
        <taxon>Vibrionales</taxon>
        <taxon>Vibrionaceae</taxon>
        <taxon>Paraphotobacterium</taxon>
    </lineage>
</organism>
<reference evidence="6 7" key="1">
    <citation type="journal article" date="2016" name="Int. J. Syst. Evol. Microbiol.">
        <title>Paraphotobacterium marinum gen. nov., sp. nov., a member of the family Vibrionaceae, isolated from surface seawater.</title>
        <authorList>
            <person name="Huang Z."/>
            <person name="Dong C."/>
            <person name="Shao Z."/>
        </authorList>
    </citation>
    <scope>NUCLEOTIDE SEQUENCE [LARGE SCALE GENOMIC DNA]</scope>
    <source>
        <strain evidence="6 7">NSCS20N07D</strain>
    </source>
</reference>
<evidence type="ECO:0000256" key="2">
    <source>
        <dbReference type="ARBA" id="ARBA00022801"/>
    </source>
</evidence>
<dbReference type="PANTHER" id="PTHR47959:SF3">
    <property type="entry name" value="ATP-DEPENDENT RNA HELICASE SRMB"/>
    <property type="match status" value="1"/>
</dbReference>
<protein>
    <recommendedName>
        <fullName evidence="5">Helicase ATP-binding domain-containing protein</fullName>
    </recommendedName>
</protein>
<dbReference type="InterPro" id="IPR000629">
    <property type="entry name" value="RNA-helicase_DEAD-box_CS"/>
</dbReference>
<dbReference type="Gene3D" id="3.40.50.300">
    <property type="entry name" value="P-loop containing nucleotide triphosphate hydrolases"/>
    <property type="match status" value="1"/>
</dbReference>
<keyword evidence="7" id="KW-1185">Reference proteome</keyword>
<dbReference type="InterPro" id="IPR027417">
    <property type="entry name" value="P-loop_NTPase"/>
</dbReference>
<evidence type="ECO:0000259" key="5">
    <source>
        <dbReference type="PROSITE" id="PS51192"/>
    </source>
</evidence>
<dbReference type="GO" id="GO:0003724">
    <property type="term" value="F:RNA helicase activity"/>
    <property type="evidence" value="ECO:0007669"/>
    <property type="project" value="TreeGrafter"/>
</dbReference>
<gene>
    <name evidence="6" type="ORF">CF386_04660</name>
</gene>
<feature type="domain" description="Helicase ATP-binding" evidence="5">
    <location>
        <begin position="31"/>
        <end position="205"/>
    </location>
</feature>
<dbReference type="GO" id="GO:0003676">
    <property type="term" value="F:nucleic acid binding"/>
    <property type="evidence" value="ECO:0007669"/>
    <property type="project" value="InterPro"/>
</dbReference>
<proteinExistence type="predicted"/>
<dbReference type="GO" id="GO:0016787">
    <property type="term" value="F:hydrolase activity"/>
    <property type="evidence" value="ECO:0007669"/>
    <property type="project" value="UniProtKB-KW"/>
</dbReference>
<dbReference type="InterPro" id="IPR050079">
    <property type="entry name" value="DEAD_box_RNA_helicase"/>
</dbReference>
<evidence type="ECO:0000256" key="1">
    <source>
        <dbReference type="ARBA" id="ARBA00022741"/>
    </source>
</evidence>